<gene>
    <name evidence="3" type="ORF">VA596_12515</name>
</gene>
<dbReference type="RefSeq" id="WP_323326436.1">
    <property type="nucleotide sequence ID" value="NZ_JAYFSI010000002.1"/>
</dbReference>
<dbReference type="CDD" id="cd11030">
    <property type="entry name" value="CYP105-like"/>
    <property type="match status" value="1"/>
</dbReference>
<dbReference type="Gene3D" id="1.10.630.10">
    <property type="entry name" value="Cytochrome P450"/>
    <property type="match status" value="1"/>
</dbReference>
<keyword evidence="2" id="KW-0503">Monooxygenase</keyword>
<comment type="similarity">
    <text evidence="1 2">Belongs to the cytochrome P450 family.</text>
</comment>
<dbReference type="InterPro" id="IPR036396">
    <property type="entry name" value="Cyt_P450_sf"/>
</dbReference>
<dbReference type="PROSITE" id="PS00086">
    <property type="entry name" value="CYTOCHROME_P450"/>
    <property type="match status" value="1"/>
</dbReference>
<dbReference type="PANTHER" id="PTHR46696">
    <property type="entry name" value="P450, PUTATIVE (EUROFUNG)-RELATED"/>
    <property type="match status" value="1"/>
</dbReference>
<dbReference type="SUPFAM" id="SSF48264">
    <property type="entry name" value="Cytochrome P450"/>
    <property type="match status" value="1"/>
</dbReference>
<keyword evidence="2" id="KW-0560">Oxidoreductase</keyword>
<evidence type="ECO:0000313" key="3">
    <source>
        <dbReference type="EMBL" id="MEA5360362.1"/>
    </source>
</evidence>
<dbReference type="EMBL" id="JAYFSI010000002">
    <property type="protein sequence ID" value="MEA5360362.1"/>
    <property type="molecule type" value="Genomic_DNA"/>
</dbReference>
<dbReference type="PRINTS" id="PR00359">
    <property type="entry name" value="BP450"/>
</dbReference>
<dbReference type="Proteomes" id="UP001304298">
    <property type="component" value="Unassembled WGS sequence"/>
</dbReference>
<evidence type="ECO:0000256" key="1">
    <source>
        <dbReference type="ARBA" id="ARBA00010617"/>
    </source>
</evidence>
<dbReference type="Pfam" id="PF00067">
    <property type="entry name" value="p450"/>
    <property type="match status" value="1"/>
</dbReference>
<reference evidence="3 4" key="1">
    <citation type="submission" date="2023-12" db="EMBL/GenBank/DDBJ databases">
        <title>Amycolatopsis sp. V23-08.</title>
        <authorList>
            <person name="Somphong A."/>
        </authorList>
    </citation>
    <scope>NUCLEOTIDE SEQUENCE [LARGE SCALE GENOMIC DNA]</scope>
    <source>
        <strain evidence="3 4">V23-08</strain>
    </source>
</reference>
<dbReference type="PRINTS" id="PR00385">
    <property type="entry name" value="P450"/>
</dbReference>
<keyword evidence="4" id="KW-1185">Reference proteome</keyword>
<accession>A0ABU5R2D2</accession>
<comment type="caution">
    <text evidence="3">The sequence shown here is derived from an EMBL/GenBank/DDBJ whole genome shotgun (WGS) entry which is preliminary data.</text>
</comment>
<name>A0ABU5R2D2_9PSEU</name>
<evidence type="ECO:0000256" key="2">
    <source>
        <dbReference type="RuleBase" id="RU000461"/>
    </source>
</evidence>
<keyword evidence="2" id="KW-0408">Iron</keyword>
<proteinExistence type="inferred from homology"/>
<organism evidence="3 4">
    <name type="scientific">Amycolatopsis heterodermiae</name>
    <dbReference type="NCBI Taxonomy" id="3110235"/>
    <lineage>
        <taxon>Bacteria</taxon>
        <taxon>Bacillati</taxon>
        <taxon>Actinomycetota</taxon>
        <taxon>Actinomycetes</taxon>
        <taxon>Pseudonocardiales</taxon>
        <taxon>Pseudonocardiaceae</taxon>
        <taxon>Amycolatopsis</taxon>
    </lineage>
</organism>
<evidence type="ECO:0000313" key="4">
    <source>
        <dbReference type="Proteomes" id="UP001304298"/>
    </source>
</evidence>
<keyword evidence="2" id="KW-0349">Heme</keyword>
<keyword evidence="2" id="KW-0479">Metal-binding</keyword>
<dbReference type="InterPro" id="IPR001128">
    <property type="entry name" value="Cyt_P450"/>
</dbReference>
<dbReference type="PANTHER" id="PTHR46696:SF1">
    <property type="entry name" value="CYTOCHROME P450 YJIB-RELATED"/>
    <property type="match status" value="1"/>
</dbReference>
<sequence>MTEVPFPQPRECPYHAPPGYLALAGSGPLSRVTLFDGREVWLVTGYAAARSLLADRRLSADRTRDGYPLVAPRFRASVARQLVLIGMDPPVHDDHRRLLNPYFSLRSVRAMRPMVERIVDKYLDHVESLPQPVDLVSAFTTPVPSQVMSEVLGLAEEDLDFFQDASRRLLHATTQEDSQAAGGELIGYLDRLATRRRTEPGPGLMGELAPAVVAGELTQHELVQIALVLLVAGHDTTASTLALSVVTLLEHPEQIAALGDEERLPAVAEELLRVLAVTDLAGVRVALEDIEIEGYTIRAGEGVLVSATVGNRDGSVHDDPHAIRFDRTGRNHLTFGYGIHQCLGQNLARLEVQVALAKLFARLPGLKLAEPAESLPYRAPGTGTVQGVNRLPIFW</sequence>
<dbReference type="InterPro" id="IPR017972">
    <property type="entry name" value="Cyt_P450_CS"/>
</dbReference>
<dbReference type="InterPro" id="IPR002397">
    <property type="entry name" value="Cyt_P450_B"/>
</dbReference>
<protein>
    <submittedName>
        <fullName evidence="3">Cytochrome P450</fullName>
    </submittedName>
</protein>